<feature type="compositionally biased region" description="Basic and acidic residues" evidence="2">
    <location>
        <begin position="436"/>
        <end position="449"/>
    </location>
</feature>
<feature type="compositionally biased region" description="Basic and acidic residues" evidence="2">
    <location>
        <begin position="931"/>
        <end position="945"/>
    </location>
</feature>
<dbReference type="VEuPathDB" id="TriTrypDB:ADEAN_000915900"/>
<dbReference type="InterPro" id="IPR036020">
    <property type="entry name" value="WW_dom_sf"/>
</dbReference>
<evidence type="ECO:0000313" key="4">
    <source>
        <dbReference type="EMBL" id="CAD2221627.1"/>
    </source>
</evidence>
<dbReference type="EMBL" id="LR877166">
    <property type="protein sequence ID" value="CAD2221627.1"/>
    <property type="molecule type" value="Genomic_DNA"/>
</dbReference>
<dbReference type="CDD" id="cd00201">
    <property type="entry name" value="WW"/>
    <property type="match status" value="1"/>
</dbReference>
<evidence type="ECO:0000259" key="3">
    <source>
        <dbReference type="PROSITE" id="PS50020"/>
    </source>
</evidence>
<sequence>MEYRCLVVGDPVSEPGALARLLLGSAFPPAEVRTLKRRRSLYQIRSMEFQNHTIAAAISDPPLEECELTLSSPSMPSLDIVVHVRVTSGDGALLPTGHVDAADDLSHFLRRPPHCIVVCFNPCSMRSFSKLKQEWTHAVVTYMQHNKSQQDFSQALFSQDSGLPLSHTGNISSLAVQPSLHEAFPESPVTSLEENYFSFPTDGEKDARPTILLIATRGELLLDAFDSTPVVDLPTSMEVAEVAYQLGAKGYIEMNSVDWLERVDDLRLAVARACVGELTESPVVDVNTIYNHNRESVARTLQTLAENDNLPSSDGHSDDEEENLPQKEEERADTLDAKGSNPEEAPQKVPEKIPHRSQWTFRYHPVHKRVYYVNRKTRESQYSRPKEYDGKEPPVDKKGRYTGSRRGTRATSGNDLTKDDQAEGVVESESSVLVDVEAKSDNGKEEGHHSPTTSSSEDQQCGGTEEESTTLLPPPSTVQRRSTLMDQLESARSELEALQEQRASHAVLREQLQSELDEWQEKEQIQAEEQYRVMHDLEKEELELRGVLGGFEYQLGGNVESMLNTYTEALQLQGNATQSFTEMVPLHLSSGALSHELEARQTELREEQTQMTNAYDVLSRESALFYEEKRHERQLQRQRADGVSRQNAILTEKTELEYELSLMEEECEQLQHTIERMEEQAQLVDAIGQHRALRIKKLVTLMESQEAYLDRQLQTLKESHSREERTKQYIMAQVQGNEDHKEEREFSADVEDLLEQQRTAVQSDLQVVAEEVSTAIITKAVRLVSIVKRAAEVQRELSALRKEELTQQKFLQGELSVARAVRLEAMRSVYGEPHTTTSVATNNAYTYYDTCTTLTNQWESYDTRVVQPLLKECRSLLQNEVFETSRKKKSHDNDDGLFQACITRLVQCCGEEVTASSKPIVEEVVHYQSEKDTLRRPHHSRESDLNKMGLMDSGASDTEEPHSMEETKVRGLLSECYTQYVALLTDAVQKKLYT</sequence>
<feature type="region of interest" description="Disordered" evidence="2">
    <location>
        <begin position="307"/>
        <end position="356"/>
    </location>
</feature>
<feature type="compositionally biased region" description="Basic and acidic residues" evidence="2">
    <location>
        <begin position="345"/>
        <end position="354"/>
    </location>
</feature>
<feature type="compositionally biased region" description="Basic and acidic residues" evidence="2">
    <location>
        <begin position="377"/>
        <end position="399"/>
    </location>
</feature>
<dbReference type="InterPro" id="IPR001202">
    <property type="entry name" value="WW_dom"/>
</dbReference>
<feature type="compositionally biased region" description="Basic and acidic residues" evidence="2">
    <location>
        <begin position="324"/>
        <end position="336"/>
    </location>
</feature>
<evidence type="ECO:0000256" key="1">
    <source>
        <dbReference type="SAM" id="Coils"/>
    </source>
</evidence>
<dbReference type="SMART" id="SM00456">
    <property type="entry name" value="WW"/>
    <property type="match status" value="1"/>
</dbReference>
<feature type="compositionally biased region" description="Polar residues" evidence="2">
    <location>
        <begin position="450"/>
        <end position="462"/>
    </location>
</feature>
<dbReference type="Gene3D" id="2.20.70.10">
    <property type="match status" value="1"/>
</dbReference>
<dbReference type="SUPFAM" id="SSF51045">
    <property type="entry name" value="WW domain"/>
    <property type="match status" value="1"/>
</dbReference>
<evidence type="ECO:0000256" key="2">
    <source>
        <dbReference type="SAM" id="MobiDB-lite"/>
    </source>
</evidence>
<proteinExistence type="predicted"/>
<feature type="region of interest" description="Disordered" evidence="2">
    <location>
        <begin position="377"/>
        <end position="481"/>
    </location>
</feature>
<protein>
    <recommendedName>
        <fullName evidence="3">WW domain-containing protein</fullName>
    </recommendedName>
</protein>
<reference evidence="4 5" key="1">
    <citation type="submission" date="2020-08" db="EMBL/GenBank/DDBJ databases">
        <authorList>
            <person name="Newling K."/>
            <person name="Davey J."/>
            <person name="Forrester S."/>
        </authorList>
    </citation>
    <scope>NUCLEOTIDE SEQUENCE [LARGE SCALE GENOMIC DNA]</scope>
    <source>
        <strain evidence="5">Crithidia deanei Carvalho (ATCC PRA-265)</strain>
    </source>
</reference>
<dbReference type="PROSITE" id="PS01159">
    <property type="entry name" value="WW_DOMAIN_1"/>
    <property type="match status" value="1"/>
</dbReference>
<gene>
    <name evidence="4" type="ORF">ADEAN_000915900</name>
</gene>
<feature type="coiled-coil region" evidence="1">
    <location>
        <begin position="481"/>
        <end position="529"/>
    </location>
</feature>
<dbReference type="Proteomes" id="UP000515908">
    <property type="component" value="Chromosome 22"/>
</dbReference>
<organism evidence="4 5">
    <name type="scientific">Angomonas deanei</name>
    <dbReference type="NCBI Taxonomy" id="59799"/>
    <lineage>
        <taxon>Eukaryota</taxon>
        <taxon>Discoba</taxon>
        <taxon>Euglenozoa</taxon>
        <taxon>Kinetoplastea</taxon>
        <taxon>Metakinetoplastina</taxon>
        <taxon>Trypanosomatida</taxon>
        <taxon>Trypanosomatidae</taxon>
        <taxon>Strigomonadinae</taxon>
        <taxon>Angomonas</taxon>
    </lineage>
</organism>
<dbReference type="AlphaFoldDB" id="A0A7G2CR56"/>
<accession>A0A7G2CR56</accession>
<keyword evidence="1" id="KW-0175">Coiled coil</keyword>
<name>A0A7G2CR56_9TRYP</name>
<evidence type="ECO:0000313" key="5">
    <source>
        <dbReference type="Proteomes" id="UP000515908"/>
    </source>
</evidence>
<feature type="domain" description="WW" evidence="3">
    <location>
        <begin position="353"/>
        <end position="387"/>
    </location>
</feature>
<feature type="region of interest" description="Disordered" evidence="2">
    <location>
        <begin position="931"/>
        <end position="962"/>
    </location>
</feature>
<keyword evidence="5" id="KW-1185">Reference proteome</keyword>
<feature type="coiled-coil region" evidence="1">
    <location>
        <begin position="653"/>
        <end position="687"/>
    </location>
</feature>
<feature type="compositionally biased region" description="Low complexity" evidence="2">
    <location>
        <begin position="425"/>
        <end position="435"/>
    </location>
</feature>
<dbReference type="PROSITE" id="PS50020">
    <property type="entry name" value="WW_DOMAIN_2"/>
    <property type="match status" value="1"/>
</dbReference>